<dbReference type="Proteomes" id="UP000283880">
    <property type="component" value="Unassembled WGS sequence"/>
</dbReference>
<feature type="region of interest" description="Disordered" evidence="1">
    <location>
        <begin position="30"/>
        <end position="56"/>
    </location>
</feature>
<proteinExistence type="predicted"/>
<sequence length="83" mass="8799">MNIIIWAGRALAAITMAGGAYWRKVLRDSEENGGRKDPRGQGESGAPRGFRAPEETRDVRAFPGCAAISAPRDPVVSRGCAAT</sequence>
<evidence type="ECO:0000256" key="1">
    <source>
        <dbReference type="SAM" id="MobiDB-lite"/>
    </source>
</evidence>
<accession>A0A413F8P9</accession>
<name>A0A413F8P9_9FIRM</name>
<protein>
    <submittedName>
        <fullName evidence="2">Uncharacterized protein</fullName>
    </submittedName>
</protein>
<gene>
    <name evidence="2" type="ORF">DWV29_23725</name>
</gene>
<organism evidence="2 3">
    <name type="scientific">Enterocloster asparagiformis</name>
    <dbReference type="NCBI Taxonomy" id="333367"/>
    <lineage>
        <taxon>Bacteria</taxon>
        <taxon>Bacillati</taxon>
        <taxon>Bacillota</taxon>
        <taxon>Clostridia</taxon>
        <taxon>Lachnospirales</taxon>
        <taxon>Lachnospiraceae</taxon>
        <taxon>Enterocloster</taxon>
    </lineage>
</organism>
<reference evidence="2 3" key="1">
    <citation type="submission" date="2018-08" db="EMBL/GenBank/DDBJ databases">
        <title>A genome reference for cultivated species of the human gut microbiota.</title>
        <authorList>
            <person name="Zou Y."/>
            <person name="Xue W."/>
            <person name="Luo G."/>
        </authorList>
    </citation>
    <scope>NUCLEOTIDE SEQUENCE [LARGE SCALE GENOMIC DNA]</scope>
    <source>
        <strain evidence="2 3">AF04-15</strain>
    </source>
</reference>
<evidence type="ECO:0000313" key="2">
    <source>
        <dbReference type="EMBL" id="RGX23852.1"/>
    </source>
</evidence>
<evidence type="ECO:0000313" key="3">
    <source>
        <dbReference type="Proteomes" id="UP000283880"/>
    </source>
</evidence>
<dbReference type="AlphaFoldDB" id="A0A413F8P9"/>
<dbReference type="EMBL" id="QSBM01000023">
    <property type="protein sequence ID" value="RGX23852.1"/>
    <property type="molecule type" value="Genomic_DNA"/>
</dbReference>
<feature type="compositionally biased region" description="Basic and acidic residues" evidence="1">
    <location>
        <begin position="30"/>
        <end position="40"/>
    </location>
</feature>
<comment type="caution">
    <text evidence="2">The sequence shown here is derived from an EMBL/GenBank/DDBJ whole genome shotgun (WGS) entry which is preliminary data.</text>
</comment>